<proteinExistence type="predicted"/>
<comment type="caution">
    <text evidence="3">The sequence shown here is derived from an EMBL/GenBank/DDBJ whole genome shotgun (WGS) entry which is preliminary data.</text>
</comment>
<feature type="domain" description="Type 4 secretion system PilS N-terminal" evidence="2">
    <location>
        <begin position="44"/>
        <end position="174"/>
    </location>
</feature>
<dbReference type="EMBL" id="AWSQ01000008">
    <property type="protein sequence ID" value="KFX68123.1"/>
    <property type="molecule type" value="Genomic_DNA"/>
</dbReference>
<keyword evidence="1" id="KW-0812">Transmembrane</keyword>
<feature type="transmembrane region" description="Helical" evidence="1">
    <location>
        <begin position="12"/>
        <end position="34"/>
    </location>
</feature>
<dbReference type="Gene3D" id="3.30.1690.10">
    <property type="entry name" value="TcpA-like pilin"/>
    <property type="match status" value="1"/>
</dbReference>
<accession>A0A0A1YGK0</accession>
<dbReference type="SUPFAM" id="SSF54523">
    <property type="entry name" value="Pili subunits"/>
    <property type="match status" value="1"/>
</dbReference>
<protein>
    <submittedName>
        <fullName evidence="3">Pilus assembly protein PilX</fullName>
    </submittedName>
</protein>
<evidence type="ECO:0000256" key="1">
    <source>
        <dbReference type="SAM" id="Phobius"/>
    </source>
</evidence>
<dbReference type="OrthoDB" id="6877797at2"/>
<dbReference type="Proteomes" id="UP000030063">
    <property type="component" value="Unassembled WGS sequence"/>
</dbReference>
<keyword evidence="1" id="KW-0472">Membrane</keyword>
<evidence type="ECO:0000259" key="2">
    <source>
        <dbReference type="Pfam" id="PF08805"/>
    </source>
</evidence>
<dbReference type="InterPro" id="IPR014911">
    <property type="entry name" value="PilS_N"/>
</dbReference>
<evidence type="ECO:0000313" key="3">
    <source>
        <dbReference type="EMBL" id="KFX68123.1"/>
    </source>
</evidence>
<reference evidence="3 4" key="1">
    <citation type="journal article" date="2014" name="Genome Announc.">
        <title>Draft Genome Sequence of Petroleum Oil-Degrading Marine Bacterium Pseudomonas taeanensis Strain MS-3, Isolated from a Crude Oil-Contaminated Seashore.</title>
        <authorList>
            <person name="Lee S.Y."/>
            <person name="Kim S.H."/>
            <person name="Lee D.G."/>
            <person name="Shin S."/>
            <person name="Yun S.H."/>
            <person name="Choi C.W."/>
            <person name="Chung Y.H."/>
            <person name="Choi J.S."/>
            <person name="Kahng H.Y."/>
            <person name="Kim S.I."/>
        </authorList>
    </citation>
    <scope>NUCLEOTIDE SEQUENCE [LARGE SCALE GENOMIC DNA]</scope>
    <source>
        <strain evidence="3 4">MS-3</strain>
    </source>
</reference>
<dbReference type="AlphaFoldDB" id="A0A0A1YGK0"/>
<dbReference type="RefSeq" id="WP_025167061.1">
    <property type="nucleotide sequence ID" value="NZ_AWSQ01000008.1"/>
</dbReference>
<dbReference type="STRING" id="1395571.TMS3_0120475"/>
<dbReference type="InterPro" id="IPR045584">
    <property type="entry name" value="Pilin-like"/>
</dbReference>
<evidence type="ECO:0000313" key="4">
    <source>
        <dbReference type="Proteomes" id="UP000030063"/>
    </source>
</evidence>
<dbReference type="eggNOG" id="ENOG503318B">
    <property type="taxonomic scope" value="Bacteria"/>
</dbReference>
<gene>
    <name evidence="3" type="ORF">TMS3_0120475</name>
</gene>
<sequence>MQTAEKRLHHQQGFVSIEAVIVLIIVAIGIGLAVSRGAGLFGSSNISEEQGNIAALTTNTRALKGSNGYGTSGTNLVTSLIAVNGVPKNMSVVSGVLYNVYGGSVTVTSTGMGFAITSSALPKDACIALATRVAKNQYEQTKINSGTATTAEVTTAAATTSCSGTTNTITWTVNS</sequence>
<organism evidence="3 4">
    <name type="scientific">Pseudomonas taeanensis MS-3</name>
    <dbReference type="NCBI Taxonomy" id="1395571"/>
    <lineage>
        <taxon>Bacteria</taxon>
        <taxon>Pseudomonadati</taxon>
        <taxon>Pseudomonadota</taxon>
        <taxon>Gammaproteobacteria</taxon>
        <taxon>Pseudomonadales</taxon>
        <taxon>Pseudomonadaceae</taxon>
        <taxon>Pseudomonas</taxon>
    </lineage>
</organism>
<keyword evidence="1" id="KW-1133">Transmembrane helix</keyword>
<keyword evidence="4" id="KW-1185">Reference proteome</keyword>
<dbReference type="Pfam" id="PF08805">
    <property type="entry name" value="PilS"/>
    <property type="match status" value="1"/>
</dbReference>
<name>A0A0A1YGK0_9PSED</name>